<dbReference type="InterPro" id="IPR006558">
    <property type="entry name" value="LamG-like"/>
</dbReference>
<dbReference type="Gene3D" id="2.60.120.200">
    <property type="match status" value="1"/>
</dbReference>
<keyword evidence="2" id="KW-1015">Disulfide bond</keyword>
<evidence type="ECO:0000256" key="3">
    <source>
        <dbReference type="SAM" id="MobiDB-lite"/>
    </source>
</evidence>
<feature type="compositionally biased region" description="Polar residues" evidence="3">
    <location>
        <begin position="629"/>
        <end position="647"/>
    </location>
</feature>
<dbReference type="AlphaFoldDB" id="A0A2V4PBG7"/>
<dbReference type="InterPro" id="IPR013320">
    <property type="entry name" value="ConA-like_dom_sf"/>
</dbReference>
<reference evidence="6 7" key="1">
    <citation type="submission" date="2018-03" db="EMBL/GenBank/DDBJ databases">
        <title>Bioinformatic expansion and discovery of thiopeptide antibiotics.</title>
        <authorList>
            <person name="Schwalen C.J."/>
            <person name="Hudson G.A."/>
            <person name="Mitchell D.A."/>
        </authorList>
    </citation>
    <scope>NUCLEOTIDE SEQUENCE [LARGE SCALE GENOMIC DNA]</scope>
    <source>
        <strain evidence="6 7">ATCC 21389</strain>
    </source>
</reference>
<evidence type="ECO:0000256" key="4">
    <source>
        <dbReference type="SAM" id="SignalP"/>
    </source>
</evidence>
<dbReference type="SUPFAM" id="SSF49899">
    <property type="entry name" value="Concanavalin A-like lectins/glucanases"/>
    <property type="match status" value="1"/>
</dbReference>
<feature type="region of interest" description="Disordered" evidence="3">
    <location>
        <begin position="628"/>
        <end position="647"/>
    </location>
</feature>
<evidence type="ECO:0000256" key="2">
    <source>
        <dbReference type="ARBA" id="ARBA00023157"/>
    </source>
</evidence>
<proteinExistence type="predicted"/>
<dbReference type="OrthoDB" id="9815928at2"/>
<dbReference type="Gene3D" id="3.60.10.10">
    <property type="entry name" value="Endonuclease/exonuclease/phosphatase"/>
    <property type="match status" value="1"/>
</dbReference>
<feature type="compositionally biased region" description="Low complexity" evidence="3">
    <location>
        <begin position="668"/>
        <end position="680"/>
    </location>
</feature>
<dbReference type="RefSeq" id="WP_110664527.1">
    <property type="nucleotide sequence ID" value="NZ_PYBW01000004.1"/>
</dbReference>
<dbReference type="InterPro" id="IPR036691">
    <property type="entry name" value="Endo/exonu/phosph_ase_sf"/>
</dbReference>
<comment type="caution">
    <text evidence="6">The sequence shown here is derived from an EMBL/GenBank/DDBJ whole genome shotgun (WGS) entry which is preliminary data.</text>
</comment>
<accession>A0A2V4PBG7</accession>
<keyword evidence="7" id="KW-1185">Reference proteome</keyword>
<evidence type="ECO:0000313" key="6">
    <source>
        <dbReference type="EMBL" id="PYC88408.1"/>
    </source>
</evidence>
<dbReference type="SUPFAM" id="SSF56219">
    <property type="entry name" value="DNase I-like"/>
    <property type="match status" value="1"/>
</dbReference>
<dbReference type="EMBL" id="PYBW01000004">
    <property type="protein sequence ID" value="PYC88408.1"/>
    <property type="molecule type" value="Genomic_DNA"/>
</dbReference>
<feature type="domain" description="LamG-like jellyroll fold" evidence="5">
    <location>
        <begin position="410"/>
        <end position="544"/>
    </location>
</feature>
<dbReference type="Pfam" id="PF13385">
    <property type="entry name" value="Laminin_G_3"/>
    <property type="match status" value="1"/>
</dbReference>
<dbReference type="SMART" id="SM00560">
    <property type="entry name" value="LamGL"/>
    <property type="match status" value="1"/>
</dbReference>
<gene>
    <name evidence="6" type="ORF">C7C46_00595</name>
</gene>
<evidence type="ECO:0000256" key="1">
    <source>
        <dbReference type="ARBA" id="ARBA00022729"/>
    </source>
</evidence>
<evidence type="ECO:0000313" key="7">
    <source>
        <dbReference type="Proteomes" id="UP000248039"/>
    </source>
</evidence>
<dbReference type="Proteomes" id="UP000248039">
    <property type="component" value="Unassembled WGS sequence"/>
</dbReference>
<feature type="signal peptide" evidence="4">
    <location>
        <begin position="1"/>
        <end position="32"/>
    </location>
</feature>
<evidence type="ECO:0000259" key="5">
    <source>
        <dbReference type="SMART" id="SM00560"/>
    </source>
</evidence>
<sequence length="688" mass="72405">MQTNIRRRLSRWLGVWLALAAFLLPGGTPVSADTSSTSSAPEPVRVMTWNICGESGGSTPADPAYCPFRNDPQTKMAAVADEVVSRHLNTVLLQEICSGADGSQLALLQTALADRGQSDWNFATAESRRAPSPGDDDTGRCRGGLQGRLSIAVGVRNKITWTDQVKLPVDPAWGQDQNQILCVAAQGWEPRVCGTHLSNFGSSVPAVPGAQAKYDAEVLTVQKEVSAFGSVVLGGDFNTSVRSNLKPLYDRMAECDQQPFYPSDPVNETTHLGLDATAANTDPVTHALKSDRYLPTKIDYLFSTAGFSNCDSDTGQADTADYSYQDQPQCWDATHPLCKPNGFSDHTPLIGTVKNARVLSWGLGSASSLPDRTVVTGGVAFGPDHGGSAVLTGSAKGVVTASGPAVDTRNSFTVSAWAKTETTGVVLSQDGTNTSGMMLWYDGSEKAWHFAMPNSSGIGWHVDQTAAAADPGVWTHLTAVYDAVAQNIRLYVGGGSPTTAAHTARIPSSGPFVVGRDRVNGNENGYLTGSVQQVQVFEYPMTDAEVGALHGTLAAPTATTTAPLSDTTDAGCWDIPTDFPLLPTQTAQPGHPLYGIVHTTTPSLSVQVAGPDPSAPVHAVFTVWDDSHPAQQNLPDGQSGSPASALGGQSTLALSLQDGHTYGWYARTSDGTSSSPSTTPCHFTVKAQ</sequence>
<organism evidence="6 7">
    <name type="scientific">Streptomyces tateyamensis</name>
    <dbReference type="NCBI Taxonomy" id="565073"/>
    <lineage>
        <taxon>Bacteria</taxon>
        <taxon>Bacillati</taxon>
        <taxon>Actinomycetota</taxon>
        <taxon>Actinomycetes</taxon>
        <taxon>Kitasatosporales</taxon>
        <taxon>Streptomycetaceae</taxon>
        <taxon>Streptomyces</taxon>
    </lineage>
</organism>
<keyword evidence="1 4" id="KW-0732">Signal</keyword>
<feature type="chain" id="PRO_5016155911" description="LamG-like jellyroll fold domain-containing protein" evidence="4">
    <location>
        <begin position="33"/>
        <end position="688"/>
    </location>
</feature>
<name>A0A2V4PBG7_9ACTN</name>
<feature type="region of interest" description="Disordered" evidence="3">
    <location>
        <begin position="667"/>
        <end position="688"/>
    </location>
</feature>
<protein>
    <recommendedName>
        <fullName evidence="5">LamG-like jellyroll fold domain-containing protein</fullName>
    </recommendedName>
</protein>